<protein>
    <submittedName>
        <fullName evidence="6">Helix-turn-helix transcriptional regulator</fullName>
    </submittedName>
</protein>
<dbReference type="Pfam" id="PF00196">
    <property type="entry name" value="GerE"/>
    <property type="match status" value="1"/>
</dbReference>
<feature type="region of interest" description="Disordered" evidence="4">
    <location>
        <begin position="1"/>
        <end position="20"/>
    </location>
</feature>
<comment type="caution">
    <text evidence="6">The sequence shown here is derived from an EMBL/GenBank/DDBJ whole genome shotgun (WGS) entry which is preliminary data.</text>
</comment>
<keyword evidence="7" id="KW-1185">Reference proteome</keyword>
<dbReference type="PANTHER" id="PTHR44688:SF16">
    <property type="entry name" value="DNA-BINDING TRANSCRIPTIONAL ACTIVATOR DEVR_DOSR"/>
    <property type="match status" value="1"/>
</dbReference>
<keyword evidence="1" id="KW-0805">Transcription regulation</keyword>
<dbReference type="Proteomes" id="UP001172083">
    <property type="component" value="Unassembled WGS sequence"/>
</dbReference>
<dbReference type="EMBL" id="JAUJEB010000015">
    <property type="protein sequence ID" value="MDN5217352.1"/>
    <property type="molecule type" value="Genomic_DNA"/>
</dbReference>
<evidence type="ECO:0000256" key="3">
    <source>
        <dbReference type="ARBA" id="ARBA00023163"/>
    </source>
</evidence>
<keyword evidence="3" id="KW-0804">Transcription</keyword>
<feature type="domain" description="HTH luxR-type" evidence="5">
    <location>
        <begin position="15"/>
        <end position="80"/>
    </location>
</feature>
<name>A0ABT8LKA4_9BACT</name>
<evidence type="ECO:0000313" key="6">
    <source>
        <dbReference type="EMBL" id="MDN5217352.1"/>
    </source>
</evidence>
<evidence type="ECO:0000259" key="5">
    <source>
        <dbReference type="PROSITE" id="PS50043"/>
    </source>
</evidence>
<evidence type="ECO:0000313" key="7">
    <source>
        <dbReference type="Proteomes" id="UP001172083"/>
    </source>
</evidence>
<accession>A0ABT8LKA4</accession>
<dbReference type="InterPro" id="IPR016032">
    <property type="entry name" value="Sig_transdc_resp-reg_C-effctor"/>
</dbReference>
<evidence type="ECO:0000256" key="4">
    <source>
        <dbReference type="SAM" id="MobiDB-lite"/>
    </source>
</evidence>
<dbReference type="Gene3D" id="1.10.10.10">
    <property type="entry name" value="Winged helix-like DNA-binding domain superfamily/Winged helix DNA-binding domain"/>
    <property type="match status" value="1"/>
</dbReference>
<dbReference type="PANTHER" id="PTHR44688">
    <property type="entry name" value="DNA-BINDING TRANSCRIPTIONAL ACTIVATOR DEVR_DOSR"/>
    <property type="match status" value="1"/>
</dbReference>
<dbReference type="PROSITE" id="PS50043">
    <property type="entry name" value="HTH_LUXR_2"/>
    <property type="match status" value="1"/>
</dbReference>
<keyword evidence="2" id="KW-0238">DNA-binding</keyword>
<proteinExistence type="predicted"/>
<reference evidence="6" key="1">
    <citation type="submission" date="2023-06" db="EMBL/GenBank/DDBJ databases">
        <title>Genomic of Agaribacillus aureum.</title>
        <authorList>
            <person name="Wang G."/>
        </authorList>
    </citation>
    <scope>NUCLEOTIDE SEQUENCE</scope>
    <source>
        <strain evidence="6">BMA12</strain>
    </source>
</reference>
<gene>
    <name evidence="6" type="ORF">QQ020_35085</name>
</gene>
<dbReference type="RefSeq" id="WP_346762688.1">
    <property type="nucleotide sequence ID" value="NZ_JAUJEB010000015.1"/>
</dbReference>
<evidence type="ECO:0000256" key="2">
    <source>
        <dbReference type="ARBA" id="ARBA00023125"/>
    </source>
</evidence>
<evidence type="ECO:0000256" key="1">
    <source>
        <dbReference type="ARBA" id="ARBA00023015"/>
    </source>
</evidence>
<dbReference type="SMART" id="SM00421">
    <property type="entry name" value="HTH_LUXR"/>
    <property type="match status" value="1"/>
</dbReference>
<dbReference type="CDD" id="cd06170">
    <property type="entry name" value="LuxR_C_like"/>
    <property type="match status" value="1"/>
</dbReference>
<dbReference type="InterPro" id="IPR000792">
    <property type="entry name" value="Tscrpt_reg_LuxR_C"/>
</dbReference>
<organism evidence="6 7">
    <name type="scientific">Agaribacillus aureus</name>
    <dbReference type="NCBI Taxonomy" id="3051825"/>
    <lineage>
        <taxon>Bacteria</taxon>
        <taxon>Pseudomonadati</taxon>
        <taxon>Bacteroidota</taxon>
        <taxon>Cytophagia</taxon>
        <taxon>Cytophagales</taxon>
        <taxon>Splendidivirgaceae</taxon>
        <taxon>Agaribacillus</taxon>
    </lineage>
</organism>
<dbReference type="SUPFAM" id="SSF46894">
    <property type="entry name" value="C-terminal effector domain of the bipartite response regulators"/>
    <property type="match status" value="1"/>
</dbReference>
<sequence>MENENNKSGQPNQHQPANQVKFTPTELKIIHLLCAEKTTEDIARELNIHKRTVDRHRQKLLAKTGSRGVLGIVRYAIEHGIVTEF</sequence>
<dbReference type="InterPro" id="IPR036388">
    <property type="entry name" value="WH-like_DNA-bd_sf"/>
</dbReference>